<dbReference type="Pfam" id="PF13602">
    <property type="entry name" value="ADH_zinc_N_2"/>
    <property type="match status" value="1"/>
</dbReference>
<dbReference type="SMART" id="SM00829">
    <property type="entry name" value="PKS_ER"/>
    <property type="match status" value="1"/>
</dbReference>
<dbReference type="PANTHER" id="PTHR48106">
    <property type="entry name" value="QUINONE OXIDOREDUCTASE PIG3-RELATED"/>
    <property type="match status" value="1"/>
</dbReference>
<dbReference type="Proteomes" id="UP001620295">
    <property type="component" value="Unassembled WGS sequence"/>
</dbReference>
<dbReference type="Pfam" id="PF08240">
    <property type="entry name" value="ADH_N"/>
    <property type="match status" value="1"/>
</dbReference>
<organism evidence="4 5">
    <name type="scientific">Streptomyces milbemycinicus</name>
    <dbReference type="NCBI Taxonomy" id="476552"/>
    <lineage>
        <taxon>Bacteria</taxon>
        <taxon>Bacillati</taxon>
        <taxon>Actinomycetota</taxon>
        <taxon>Actinomycetes</taxon>
        <taxon>Kitasatosporales</taxon>
        <taxon>Streptomycetaceae</taxon>
        <taxon>Streptomyces</taxon>
    </lineage>
</organism>
<dbReference type="EMBL" id="JBJDQH010000009">
    <property type="protein sequence ID" value="MFK4268698.1"/>
    <property type="molecule type" value="Genomic_DNA"/>
</dbReference>
<evidence type="ECO:0000256" key="2">
    <source>
        <dbReference type="ARBA" id="ARBA00023002"/>
    </source>
</evidence>
<gene>
    <name evidence="4" type="ORF">ACI2L5_27665</name>
</gene>
<keyword evidence="1" id="KW-0521">NADP</keyword>
<comment type="caution">
    <text evidence="4">The sequence shown here is derived from an EMBL/GenBank/DDBJ whole genome shotgun (WGS) entry which is preliminary data.</text>
</comment>
<evidence type="ECO:0000313" key="5">
    <source>
        <dbReference type="Proteomes" id="UP001620295"/>
    </source>
</evidence>
<dbReference type="InterPro" id="IPR036291">
    <property type="entry name" value="NAD(P)-bd_dom_sf"/>
</dbReference>
<name>A0ABW8LS09_9ACTN</name>
<proteinExistence type="predicted"/>
<dbReference type="SUPFAM" id="SSF51735">
    <property type="entry name" value="NAD(P)-binding Rossmann-fold domains"/>
    <property type="match status" value="1"/>
</dbReference>
<dbReference type="Gene3D" id="3.90.180.10">
    <property type="entry name" value="Medium-chain alcohol dehydrogenases, catalytic domain"/>
    <property type="match status" value="1"/>
</dbReference>
<dbReference type="InterPro" id="IPR011032">
    <property type="entry name" value="GroES-like_sf"/>
</dbReference>
<evidence type="ECO:0000256" key="1">
    <source>
        <dbReference type="ARBA" id="ARBA00022857"/>
    </source>
</evidence>
<dbReference type="Gene3D" id="3.40.50.720">
    <property type="entry name" value="NAD(P)-binding Rossmann-like Domain"/>
    <property type="match status" value="1"/>
</dbReference>
<feature type="domain" description="Enoyl reductase (ER)" evidence="3">
    <location>
        <begin position="11"/>
        <end position="313"/>
    </location>
</feature>
<dbReference type="InterPro" id="IPR013154">
    <property type="entry name" value="ADH-like_N"/>
</dbReference>
<reference evidence="4 5" key="1">
    <citation type="submission" date="2024-11" db="EMBL/GenBank/DDBJ databases">
        <title>The Natural Products Discovery Center: Release of the First 8490 Sequenced Strains for Exploring Actinobacteria Biosynthetic Diversity.</title>
        <authorList>
            <person name="Kalkreuter E."/>
            <person name="Kautsar S.A."/>
            <person name="Yang D."/>
            <person name="Bader C.D."/>
            <person name="Teijaro C.N."/>
            <person name="Fluegel L."/>
            <person name="Davis C.M."/>
            <person name="Simpson J.R."/>
            <person name="Lauterbach L."/>
            <person name="Steele A.D."/>
            <person name="Gui C."/>
            <person name="Meng S."/>
            <person name="Li G."/>
            <person name="Viehrig K."/>
            <person name="Ye F."/>
            <person name="Su P."/>
            <person name="Kiefer A.F."/>
            <person name="Nichols A."/>
            <person name="Cepeda A.J."/>
            <person name="Yan W."/>
            <person name="Fan B."/>
            <person name="Jiang Y."/>
            <person name="Adhikari A."/>
            <person name="Zheng C.-J."/>
            <person name="Schuster L."/>
            <person name="Cowan T.M."/>
            <person name="Smanski M.J."/>
            <person name="Chevrette M.G."/>
            <person name="De Carvalho L.P.S."/>
            <person name="Shen B."/>
        </authorList>
    </citation>
    <scope>NUCLEOTIDE SEQUENCE [LARGE SCALE GENOMIC DNA]</scope>
    <source>
        <strain evidence="4 5">NPDC020863</strain>
    </source>
</reference>
<evidence type="ECO:0000259" key="3">
    <source>
        <dbReference type="SMART" id="SM00829"/>
    </source>
</evidence>
<keyword evidence="5" id="KW-1185">Reference proteome</keyword>
<dbReference type="RefSeq" id="WP_358643177.1">
    <property type="nucleotide sequence ID" value="NZ_JBFAEV010000025.1"/>
</dbReference>
<dbReference type="InterPro" id="IPR020843">
    <property type="entry name" value="ER"/>
</dbReference>
<protein>
    <submittedName>
        <fullName evidence="4">Zinc-binding alcohol dehydrogenase family protein</fullName>
    </submittedName>
</protein>
<dbReference type="CDD" id="cd05289">
    <property type="entry name" value="MDR_like_2"/>
    <property type="match status" value="1"/>
</dbReference>
<keyword evidence="2" id="KW-0560">Oxidoreductase</keyword>
<dbReference type="SUPFAM" id="SSF50129">
    <property type="entry name" value="GroES-like"/>
    <property type="match status" value="1"/>
</dbReference>
<evidence type="ECO:0000313" key="4">
    <source>
        <dbReference type="EMBL" id="MFK4268698.1"/>
    </source>
</evidence>
<sequence length="315" mass="31292">MSEVVVAGAYGGPEVLSVIEEAVPDPGPGQVRIAVRAAGVNPFDHKMYSGAFGTDPANLPMRLGAEAAGVVTAVGAHANGPAGPIAVGDEVIAYRAPGAYAAELVVPASSVVPKPAALSWEQAGGLMVTGVTAVHALEAIGLRKGESVLIHGAAGGVGLTAVQLAVARGATALATASPAKHDLLRGFGAIPVAYGPGLADRVRVVAPDGVDAAADLVGTDEAVDVSLELVADRARIATIAAFQRGARAGIKLLGGGPGADPGTEIRAAARLQLTEAAGTGRLRVLIAGSYPLREAAAAHRQIMTGHTTGKIVLVP</sequence>
<accession>A0ABW8LS09</accession>